<dbReference type="Gene3D" id="3.40.1010.20">
    <property type="entry name" value="4-hydroxy-3-methylbut-2-enyl diphosphate reductase, catalytic domain"/>
    <property type="match status" value="2"/>
</dbReference>
<sequence length="431" mass="48577">MCFGSTLLTSRRYKGAQQSAAKIMKKFNVPNIYRSDLITAIKNKRKQDDKLKKDFSPTLLDFGSLQIYLARHFGFCYGVENAIEIAFNTIDANPGKRIFLLSEMIHNPQVNADLTVRGVQFLQDTYGKQLIPFESLQQDDVVIIPAFGTTIDIEKLLNEKGIQTEKYNTTCPFVEKVWNRSEQIAAKGYSIVVHGKPRHEETRATFSHASAHTPTVVVNDMKETKELAKYITGEKQAEQFYTEFKGRFSEGFDVTKDLQRIGVVNQTTQLATDTQAIAEYLKETIKTHYKLDNTNIGEKFSDTRDTLCYATNDNQTAVTGMLETEADLAIVVGGYNSSNTSHLVELCEQKLPTYFINNADKIISSKDILNCNWITKEEKLTNNFLPAKEPVKILLTSGASCPDAVVEEVIERLVSLFPAKISVEQMIENFV</sequence>
<dbReference type="OrthoDB" id="9777362at2"/>
<keyword evidence="10" id="KW-1185">Reference proteome</keyword>
<evidence type="ECO:0000256" key="7">
    <source>
        <dbReference type="ARBA" id="ARBA00046313"/>
    </source>
</evidence>
<evidence type="ECO:0000256" key="3">
    <source>
        <dbReference type="ARBA" id="ARBA00022723"/>
    </source>
</evidence>
<comment type="cofactor">
    <cofactor evidence="1">
        <name>[4Fe-4S] cluster</name>
        <dbReference type="ChEBI" id="CHEBI:49883"/>
    </cofactor>
</comment>
<dbReference type="NCBIfam" id="NF009911">
    <property type="entry name" value="PRK13371.1"/>
    <property type="match status" value="1"/>
</dbReference>
<dbReference type="AlphaFoldDB" id="A0A5B8V7Z5"/>
<dbReference type="InterPro" id="IPR003451">
    <property type="entry name" value="LytB/IspH"/>
</dbReference>
<dbReference type="Proteomes" id="UP000321533">
    <property type="component" value="Chromosome"/>
</dbReference>
<organism evidence="9 10">
    <name type="scientific">Panacibacter ginsenosidivorans</name>
    <dbReference type="NCBI Taxonomy" id="1813871"/>
    <lineage>
        <taxon>Bacteria</taxon>
        <taxon>Pseudomonadati</taxon>
        <taxon>Bacteroidota</taxon>
        <taxon>Chitinophagia</taxon>
        <taxon>Chitinophagales</taxon>
        <taxon>Chitinophagaceae</taxon>
        <taxon>Panacibacter</taxon>
    </lineage>
</organism>
<dbReference type="GO" id="GO:0051539">
    <property type="term" value="F:4 iron, 4 sulfur cluster binding"/>
    <property type="evidence" value="ECO:0007669"/>
    <property type="project" value="UniProtKB-KW"/>
</dbReference>
<comment type="pathway">
    <text evidence="8">Isoprenoid biosynthesis; dimethylallyl diphosphate biosynthesis; dimethylallyl diphosphate from (2E)-4-hydroxy-3-methylbutenyl diphosphate: step 1/1.</text>
</comment>
<dbReference type="GO" id="GO:0050992">
    <property type="term" value="P:dimethylallyl diphosphate biosynthetic process"/>
    <property type="evidence" value="ECO:0007669"/>
    <property type="project" value="InterPro"/>
</dbReference>
<dbReference type="PANTHER" id="PTHR31619">
    <property type="entry name" value="4-HYDROXY-3-METHYLBUT-2-ENYL DIPHOSPHATE REDUCTASE, CHLOROPLASTIC"/>
    <property type="match status" value="1"/>
</dbReference>
<evidence type="ECO:0000313" key="10">
    <source>
        <dbReference type="Proteomes" id="UP000321533"/>
    </source>
</evidence>
<dbReference type="EC" id="1.17.7.4" evidence="9"/>
<dbReference type="NCBIfam" id="TIGR00216">
    <property type="entry name" value="ispH_lytB"/>
    <property type="match status" value="1"/>
</dbReference>
<keyword evidence="2" id="KW-0004">4Fe-4S</keyword>
<evidence type="ECO:0000256" key="8">
    <source>
        <dbReference type="ARBA" id="ARBA00046314"/>
    </source>
</evidence>
<dbReference type="RefSeq" id="WP_147188823.1">
    <property type="nucleotide sequence ID" value="NZ_CP042435.1"/>
</dbReference>
<dbReference type="GO" id="GO:0019288">
    <property type="term" value="P:isopentenyl diphosphate biosynthetic process, methylerythritol 4-phosphate pathway"/>
    <property type="evidence" value="ECO:0007669"/>
    <property type="project" value="InterPro"/>
</dbReference>
<dbReference type="PANTHER" id="PTHR31619:SF5">
    <property type="entry name" value="4-HYDROXY-3-METHYLBUT-2-ENYL DIPHOSPHATE REDUCTASE, CHLOROPLASTIC"/>
    <property type="match status" value="1"/>
</dbReference>
<evidence type="ECO:0000256" key="5">
    <source>
        <dbReference type="ARBA" id="ARBA00023004"/>
    </source>
</evidence>
<dbReference type="Pfam" id="PF02401">
    <property type="entry name" value="LYTB"/>
    <property type="match status" value="1"/>
</dbReference>
<accession>A0A5B8V7Z5</accession>
<dbReference type="CDD" id="cd13944">
    <property type="entry name" value="lytB_ispH"/>
    <property type="match status" value="1"/>
</dbReference>
<keyword evidence="3" id="KW-0479">Metal-binding</keyword>
<reference evidence="9 10" key="1">
    <citation type="journal article" date="2016" name="Int. J. Syst. Evol. Microbiol.">
        <title>Panacibacter ginsenosidivorans gen. nov., sp. nov., with ginsenoside converting activity isolated from soil of a ginseng field.</title>
        <authorList>
            <person name="Siddiqi M.Z."/>
            <person name="Muhammad Shafi S."/>
            <person name="Choi K.D."/>
            <person name="Im W.T."/>
        </authorList>
    </citation>
    <scope>NUCLEOTIDE SEQUENCE [LARGE SCALE GENOMIC DNA]</scope>
    <source>
        <strain evidence="9 10">Gsoil1550</strain>
    </source>
</reference>
<dbReference type="GO" id="GO:0046872">
    <property type="term" value="F:metal ion binding"/>
    <property type="evidence" value="ECO:0007669"/>
    <property type="project" value="UniProtKB-KW"/>
</dbReference>
<gene>
    <name evidence="9" type="ORF">FRZ67_06835</name>
</gene>
<keyword evidence="4 9" id="KW-0560">Oxidoreductase</keyword>
<dbReference type="KEGG" id="pgin:FRZ67_06835"/>
<evidence type="ECO:0000256" key="1">
    <source>
        <dbReference type="ARBA" id="ARBA00001966"/>
    </source>
</evidence>
<name>A0A5B8V7Z5_9BACT</name>
<dbReference type="GO" id="GO:0051745">
    <property type="term" value="F:4-hydroxy-3-methylbut-2-enyl diphosphate reductase activity"/>
    <property type="evidence" value="ECO:0007669"/>
    <property type="project" value="UniProtKB-EC"/>
</dbReference>
<comment type="pathway">
    <text evidence="7">Isoprenoid biosynthesis; isopentenyl diphosphate biosynthesis via DXP pathway; isopentenyl diphosphate from 1-deoxy-D-xylulose 5-phosphate: step 6/6.</text>
</comment>
<dbReference type="Gene3D" id="3.40.50.11270">
    <property type="match status" value="1"/>
</dbReference>
<evidence type="ECO:0000313" key="9">
    <source>
        <dbReference type="EMBL" id="QEC67023.1"/>
    </source>
</evidence>
<evidence type="ECO:0000256" key="4">
    <source>
        <dbReference type="ARBA" id="ARBA00023002"/>
    </source>
</evidence>
<protein>
    <submittedName>
        <fullName evidence="9">4-hydroxy-3-methylbut-2-enyl diphosphate reductase</fullName>
        <ecNumber evidence="9">1.17.7.4</ecNumber>
    </submittedName>
</protein>
<dbReference type="EMBL" id="CP042435">
    <property type="protein sequence ID" value="QEC67023.1"/>
    <property type="molecule type" value="Genomic_DNA"/>
</dbReference>
<keyword evidence="6" id="KW-0411">Iron-sulfur</keyword>
<proteinExistence type="predicted"/>
<evidence type="ECO:0000256" key="6">
    <source>
        <dbReference type="ARBA" id="ARBA00023014"/>
    </source>
</evidence>
<evidence type="ECO:0000256" key="2">
    <source>
        <dbReference type="ARBA" id="ARBA00022485"/>
    </source>
</evidence>
<keyword evidence="5" id="KW-0408">Iron</keyword>